<feature type="compositionally biased region" description="Polar residues" evidence="1">
    <location>
        <begin position="123"/>
        <end position="133"/>
    </location>
</feature>
<sequence>MRRGRCLLGVCPPVLAATLFCTQTWVSFPFPGSGCTGSSRVHRHRHALRSTATPISLDPSEKRRALSALGLDPANAPQPADVKRAFRRKVARLHPDVKGGKASAQFREVLDAYALLTGRRTSLATSTPSSDTPFSEIVKTRGPTEEEQEAEFQRPENWRWNQNTGYNPGDLDEVWDEIGYNPYTGEYRTPPERPEEQEWVPPPSWTVRTPSSPPPPQPAPTPRRRSAKARGMEYAQLPTVEILGYFLLAAVCIFLALSPELLLSEEDKARYLEQQEQRARLEFQRRQERAALEILWRQRQFKWQQEQMRGFAEYSEADEPAGDGLDEIPLGG</sequence>
<dbReference type="Proteomes" id="UP001178507">
    <property type="component" value="Unassembled WGS sequence"/>
</dbReference>
<feature type="transmembrane region" description="Helical" evidence="2">
    <location>
        <begin position="242"/>
        <end position="263"/>
    </location>
</feature>
<organism evidence="5 6">
    <name type="scientific">Effrenium voratum</name>
    <dbReference type="NCBI Taxonomy" id="2562239"/>
    <lineage>
        <taxon>Eukaryota</taxon>
        <taxon>Sar</taxon>
        <taxon>Alveolata</taxon>
        <taxon>Dinophyceae</taxon>
        <taxon>Suessiales</taxon>
        <taxon>Symbiodiniaceae</taxon>
        <taxon>Effrenium</taxon>
    </lineage>
</organism>
<dbReference type="Gene3D" id="1.10.287.110">
    <property type="entry name" value="DnaJ domain"/>
    <property type="match status" value="1"/>
</dbReference>
<feature type="compositionally biased region" description="Acidic residues" evidence="1">
    <location>
        <begin position="315"/>
        <end position="326"/>
    </location>
</feature>
<dbReference type="SMART" id="SM00271">
    <property type="entry name" value="DnaJ"/>
    <property type="match status" value="1"/>
</dbReference>
<evidence type="ECO:0000313" key="6">
    <source>
        <dbReference type="Proteomes" id="UP001178507"/>
    </source>
</evidence>
<feature type="signal peptide" evidence="3">
    <location>
        <begin position="1"/>
        <end position="16"/>
    </location>
</feature>
<evidence type="ECO:0000256" key="3">
    <source>
        <dbReference type="SAM" id="SignalP"/>
    </source>
</evidence>
<keyword evidence="6" id="KW-1185">Reference proteome</keyword>
<feature type="region of interest" description="Disordered" evidence="1">
    <location>
        <begin position="312"/>
        <end position="332"/>
    </location>
</feature>
<dbReference type="SUPFAM" id="SSF46565">
    <property type="entry name" value="Chaperone J-domain"/>
    <property type="match status" value="1"/>
</dbReference>
<feature type="domain" description="J" evidence="4">
    <location>
        <begin position="64"/>
        <end position="121"/>
    </location>
</feature>
<feature type="region of interest" description="Disordered" evidence="1">
    <location>
        <begin position="185"/>
        <end position="230"/>
    </location>
</feature>
<feature type="compositionally biased region" description="Pro residues" evidence="1">
    <location>
        <begin position="211"/>
        <end position="221"/>
    </location>
</feature>
<keyword evidence="2" id="KW-0812">Transmembrane</keyword>
<dbReference type="InterPro" id="IPR036869">
    <property type="entry name" value="J_dom_sf"/>
</dbReference>
<evidence type="ECO:0000256" key="1">
    <source>
        <dbReference type="SAM" id="MobiDB-lite"/>
    </source>
</evidence>
<dbReference type="PROSITE" id="PS50076">
    <property type="entry name" value="DNAJ_2"/>
    <property type="match status" value="1"/>
</dbReference>
<accession>A0AA36IBP1</accession>
<name>A0AA36IBP1_9DINO</name>
<protein>
    <recommendedName>
        <fullName evidence="4">J domain-containing protein</fullName>
    </recommendedName>
</protein>
<evidence type="ECO:0000256" key="2">
    <source>
        <dbReference type="SAM" id="Phobius"/>
    </source>
</evidence>
<gene>
    <name evidence="5" type="ORF">EVOR1521_LOCUS10817</name>
</gene>
<keyword evidence="2" id="KW-0472">Membrane</keyword>
<dbReference type="EMBL" id="CAUJNA010001050">
    <property type="protein sequence ID" value="CAJ1383798.1"/>
    <property type="molecule type" value="Genomic_DNA"/>
</dbReference>
<keyword evidence="3" id="KW-0732">Signal</keyword>
<feature type="region of interest" description="Disordered" evidence="1">
    <location>
        <begin position="123"/>
        <end position="173"/>
    </location>
</feature>
<reference evidence="5" key="1">
    <citation type="submission" date="2023-08" db="EMBL/GenBank/DDBJ databases">
        <authorList>
            <person name="Chen Y."/>
            <person name="Shah S."/>
            <person name="Dougan E. K."/>
            <person name="Thang M."/>
            <person name="Chan C."/>
        </authorList>
    </citation>
    <scope>NUCLEOTIDE SEQUENCE</scope>
</reference>
<comment type="caution">
    <text evidence="5">The sequence shown here is derived from an EMBL/GenBank/DDBJ whole genome shotgun (WGS) entry which is preliminary data.</text>
</comment>
<evidence type="ECO:0000313" key="5">
    <source>
        <dbReference type="EMBL" id="CAJ1383798.1"/>
    </source>
</evidence>
<dbReference type="InterPro" id="IPR001623">
    <property type="entry name" value="DnaJ_domain"/>
</dbReference>
<proteinExistence type="predicted"/>
<dbReference type="AlphaFoldDB" id="A0AA36IBP1"/>
<feature type="chain" id="PRO_5041202979" description="J domain-containing protein" evidence="3">
    <location>
        <begin position="17"/>
        <end position="332"/>
    </location>
</feature>
<keyword evidence="2" id="KW-1133">Transmembrane helix</keyword>
<dbReference type="CDD" id="cd06257">
    <property type="entry name" value="DnaJ"/>
    <property type="match status" value="1"/>
</dbReference>
<evidence type="ECO:0000259" key="4">
    <source>
        <dbReference type="PROSITE" id="PS50076"/>
    </source>
</evidence>